<proteinExistence type="predicted"/>
<name>A0A1Q9C872_SYMMI</name>
<sequence>MAFHHQFWQVEEHAYDLINCCCCGISATPCLDPCCLTKDKCCCCTHGCTSGQDCNGEKGWLFSTDKCCCWISHFSLHKMGCALCNVHCWGEPYPGNGDPDMNFLRHGSLPSSS</sequence>
<organism evidence="1 2">
    <name type="scientific">Symbiodinium microadriaticum</name>
    <name type="common">Dinoflagellate</name>
    <name type="synonym">Zooxanthella microadriatica</name>
    <dbReference type="NCBI Taxonomy" id="2951"/>
    <lineage>
        <taxon>Eukaryota</taxon>
        <taxon>Sar</taxon>
        <taxon>Alveolata</taxon>
        <taxon>Dinophyceae</taxon>
        <taxon>Suessiales</taxon>
        <taxon>Symbiodiniaceae</taxon>
        <taxon>Symbiodinium</taxon>
    </lineage>
</organism>
<dbReference type="OrthoDB" id="410360at2759"/>
<gene>
    <name evidence="1" type="ORF">AK812_SmicGene40625</name>
</gene>
<comment type="caution">
    <text evidence="1">The sequence shown here is derived from an EMBL/GenBank/DDBJ whole genome shotgun (WGS) entry which is preliminary data.</text>
</comment>
<protein>
    <submittedName>
        <fullName evidence="1">Uncharacterized protein</fullName>
    </submittedName>
</protein>
<evidence type="ECO:0000313" key="2">
    <source>
        <dbReference type="Proteomes" id="UP000186817"/>
    </source>
</evidence>
<reference evidence="1 2" key="1">
    <citation type="submission" date="2016-02" db="EMBL/GenBank/DDBJ databases">
        <title>Genome analysis of coral dinoflagellate symbionts highlights evolutionary adaptations to a symbiotic lifestyle.</title>
        <authorList>
            <person name="Aranda M."/>
            <person name="Li Y."/>
            <person name="Liew Y.J."/>
            <person name="Baumgarten S."/>
            <person name="Simakov O."/>
            <person name="Wilson M."/>
            <person name="Piel J."/>
            <person name="Ashoor H."/>
            <person name="Bougouffa S."/>
            <person name="Bajic V.B."/>
            <person name="Ryu T."/>
            <person name="Ravasi T."/>
            <person name="Bayer T."/>
            <person name="Micklem G."/>
            <person name="Kim H."/>
            <person name="Bhak J."/>
            <person name="Lajeunesse T.C."/>
            <person name="Voolstra C.R."/>
        </authorList>
    </citation>
    <scope>NUCLEOTIDE SEQUENCE [LARGE SCALE GENOMIC DNA]</scope>
    <source>
        <strain evidence="1 2">CCMP2467</strain>
    </source>
</reference>
<dbReference type="EMBL" id="LSRX01001522">
    <property type="protein sequence ID" value="OLP79118.1"/>
    <property type="molecule type" value="Genomic_DNA"/>
</dbReference>
<keyword evidence="2" id="KW-1185">Reference proteome</keyword>
<accession>A0A1Q9C872</accession>
<dbReference type="AlphaFoldDB" id="A0A1Q9C872"/>
<evidence type="ECO:0000313" key="1">
    <source>
        <dbReference type="EMBL" id="OLP79118.1"/>
    </source>
</evidence>
<dbReference type="Proteomes" id="UP000186817">
    <property type="component" value="Unassembled WGS sequence"/>
</dbReference>